<proteinExistence type="predicted"/>
<gene>
    <name evidence="1" type="ORF">QBC40DRAFT_289360</name>
</gene>
<organism evidence="1 2">
    <name type="scientific">Triangularia verruculosa</name>
    <dbReference type="NCBI Taxonomy" id="2587418"/>
    <lineage>
        <taxon>Eukaryota</taxon>
        <taxon>Fungi</taxon>
        <taxon>Dikarya</taxon>
        <taxon>Ascomycota</taxon>
        <taxon>Pezizomycotina</taxon>
        <taxon>Sordariomycetes</taxon>
        <taxon>Sordariomycetidae</taxon>
        <taxon>Sordariales</taxon>
        <taxon>Podosporaceae</taxon>
        <taxon>Triangularia</taxon>
    </lineage>
</organism>
<evidence type="ECO:0000313" key="1">
    <source>
        <dbReference type="EMBL" id="KAK4195263.1"/>
    </source>
</evidence>
<sequence length="298" mass="35170">MFSEKLTEEQLLWVLQREPKLALASQFPVCTCYLFYQYYQCGCPDLQGKSAIGIFGQPLRFRHPHHFPSRYHCPASRLPQLAQDLLYKRGFRHKHESLISCSNIPVELPFPCYQHREACTYTITKKELERRQCYVRTAGGAPNCKVTKIKRREKVRREVEWSEKHKRAVRKFIEDNTPLQRFNEPKIIHENDKKFAKTWDKIVEPPLHVRFEDQDWFQEEQKRCLLNDDVANGARVADKMYPEIGLLGRGKYELGASVLNLAMITSIAKKQWSERGYPWEHVQRFGNTGEGIFHVWNM</sequence>
<accession>A0AAN7AQ59</accession>
<protein>
    <submittedName>
        <fullName evidence="1">Uncharacterized protein</fullName>
    </submittedName>
</protein>
<evidence type="ECO:0000313" key="2">
    <source>
        <dbReference type="Proteomes" id="UP001303160"/>
    </source>
</evidence>
<dbReference type="EMBL" id="MU864019">
    <property type="protein sequence ID" value="KAK4195263.1"/>
    <property type="molecule type" value="Genomic_DNA"/>
</dbReference>
<dbReference type="Proteomes" id="UP001303160">
    <property type="component" value="Unassembled WGS sequence"/>
</dbReference>
<keyword evidence="2" id="KW-1185">Reference proteome</keyword>
<reference evidence="1" key="1">
    <citation type="journal article" date="2023" name="Mol. Phylogenet. Evol.">
        <title>Genome-scale phylogeny and comparative genomics of the fungal order Sordariales.</title>
        <authorList>
            <person name="Hensen N."/>
            <person name="Bonometti L."/>
            <person name="Westerberg I."/>
            <person name="Brannstrom I.O."/>
            <person name="Guillou S."/>
            <person name="Cros-Aarteil S."/>
            <person name="Calhoun S."/>
            <person name="Haridas S."/>
            <person name="Kuo A."/>
            <person name="Mondo S."/>
            <person name="Pangilinan J."/>
            <person name="Riley R."/>
            <person name="LaButti K."/>
            <person name="Andreopoulos B."/>
            <person name="Lipzen A."/>
            <person name="Chen C."/>
            <person name="Yan M."/>
            <person name="Daum C."/>
            <person name="Ng V."/>
            <person name="Clum A."/>
            <person name="Steindorff A."/>
            <person name="Ohm R.A."/>
            <person name="Martin F."/>
            <person name="Silar P."/>
            <person name="Natvig D.O."/>
            <person name="Lalanne C."/>
            <person name="Gautier V."/>
            <person name="Ament-Velasquez S.L."/>
            <person name="Kruys A."/>
            <person name="Hutchinson M.I."/>
            <person name="Powell A.J."/>
            <person name="Barry K."/>
            <person name="Miller A.N."/>
            <person name="Grigoriev I.V."/>
            <person name="Debuchy R."/>
            <person name="Gladieux P."/>
            <person name="Hiltunen Thoren M."/>
            <person name="Johannesson H."/>
        </authorList>
    </citation>
    <scope>NUCLEOTIDE SEQUENCE</scope>
    <source>
        <strain evidence="1">CBS 315.58</strain>
    </source>
</reference>
<name>A0AAN7AQ59_9PEZI</name>
<comment type="caution">
    <text evidence="1">The sequence shown here is derived from an EMBL/GenBank/DDBJ whole genome shotgun (WGS) entry which is preliminary data.</text>
</comment>
<reference evidence="1" key="2">
    <citation type="submission" date="2023-05" db="EMBL/GenBank/DDBJ databases">
        <authorList>
            <consortium name="Lawrence Berkeley National Laboratory"/>
            <person name="Steindorff A."/>
            <person name="Hensen N."/>
            <person name="Bonometti L."/>
            <person name="Westerberg I."/>
            <person name="Brannstrom I.O."/>
            <person name="Guillou S."/>
            <person name="Cros-Aarteil S."/>
            <person name="Calhoun S."/>
            <person name="Haridas S."/>
            <person name="Kuo A."/>
            <person name="Mondo S."/>
            <person name="Pangilinan J."/>
            <person name="Riley R."/>
            <person name="Labutti K."/>
            <person name="Andreopoulos B."/>
            <person name="Lipzen A."/>
            <person name="Chen C."/>
            <person name="Yanf M."/>
            <person name="Daum C."/>
            <person name="Ng V."/>
            <person name="Clum A."/>
            <person name="Ohm R."/>
            <person name="Martin F."/>
            <person name="Silar P."/>
            <person name="Natvig D."/>
            <person name="Lalanne C."/>
            <person name="Gautier V."/>
            <person name="Ament-Velasquez S.L."/>
            <person name="Kruys A."/>
            <person name="Hutchinson M.I."/>
            <person name="Powell A.J."/>
            <person name="Barry K."/>
            <person name="Miller A.N."/>
            <person name="Grigoriev I.V."/>
            <person name="Debuchy R."/>
            <person name="Gladieux P."/>
            <person name="Thoren M.H."/>
            <person name="Johannesson H."/>
        </authorList>
    </citation>
    <scope>NUCLEOTIDE SEQUENCE</scope>
    <source>
        <strain evidence="1">CBS 315.58</strain>
    </source>
</reference>
<dbReference type="AlphaFoldDB" id="A0AAN7AQ59"/>